<accession>D2NSQ7</accession>
<proteinExistence type="predicted"/>
<keyword evidence="1" id="KW-0472">Membrane</keyword>
<dbReference type="Proteomes" id="UP000001883">
    <property type="component" value="Chromosome"/>
</dbReference>
<keyword evidence="1" id="KW-1133">Transmembrane helix</keyword>
<dbReference type="InterPro" id="IPR052712">
    <property type="entry name" value="Acid_resist_chaperone_HdeD"/>
</dbReference>
<reference evidence="3" key="1">
    <citation type="submission" date="2009-07" db="EMBL/GenBank/DDBJ databases">
        <title>Complete genome sequence of Rothia mucilaginosa DJ.</title>
        <authorList>
            <person name="Yamane K."/>
            <person name="Nambu T."/>
            <person name="Mashimo C."/>
            <person name="Sugimori C."/>
            <person name="Yamanaka T."/>
            <person name="Leung K."/>
            <person name="Fukushima H."/>
        </authorList>
    </citation>
    <scope>NUCLEOTIDE SEQUENCE [LARGE SCALE GENOMIC DNA]</scope>
    <source>
        <strain evidence="3">DY-18</strain>
    </source>
</reference>
<dbReference type="eggNOG" id="ENOG5032W86">
    <property type="taxonomic scope" value="Bacteria"/>
</dbReference>
<sequence length="262" mass="28655">MTQEAGLRCVCWGRGIVLLSHVLFRYVVGYSSVEIVRSVATDISWRTSYLRFIMGMCVSTTDTCDYEEKSIMLSKYNWMSLVTGLLLIAAAIYMFANPAIPLVVLGYVFSISVWLGGVFELVRYFGTPKQARTGWDLVDGILTVVAGLILLTASVGAQATFIPTIVGTWMIMWALIRLMTAQAMKYLSYAAGRHLQLSAIGTLILGLLVVLFPIIYGVAAVWMAALGLLVTGLVFVGDFFVSRRTKSTVHISPDGVIDGEAK</sequence>
<dbReference type="PANTHER" id="PTHR34989">
    <property type="entry name" value="PROTEIN HDED"/>
    <property type="match status" value="1"/>
</dbReference>
<dbReference type="InterPro" id="IPR005325">
    <property type="entry name" value="DUF308_memb"/>
</dbReference>
<feature type="transmembrane region" description="Helical" evidence="1">
    <location>
        <begin position="222"/>
        <end position="241"/>
    </location>
</feature>
<gene>
    <name evidence="2" type="ordered locus">RMDY18_08510</name>
</gene>
<dbReference type="PANTHER" id="PTHR34989:SF1">
    <property type="entry name" value="PROTEIN HDED"/>
    <property type="match status" value="1"/>
</dbReference>
<dbReference type="KEGG" id="rmu:RMDY18_08510"/>
<feature type="transmembrane region" description="Helical" evidence="1">
    <location>
        <begin position="102"/>
        <end position="122"/>
    </location>
</feature>
<dbReference type="EMBL" id="AP011540">
    <property type="protein sequence ID" value="BAI64683.1"/>
    <property type="molecule type" value="Genomic_DNA"/>
</dbReference>
<dbReference type="HOGENOM" id="CLU_1061221_0_0_11"/>
<keyword evidence="3" id="KW-1185">Reference proteome</keyword>
<protein>
    <submittedName>
        <fullName evidence="2">Uncharacterized conserved protein</fullName>
    </submittedName>
</protein>
<feature type="transmembrane region" description="Helical" evidence="1">
    <location>
        <begin position="159"/>
        <end position="176"/>
    </location>
</feature>
<dbReference type="GO" id="GO:0005886">
    <property type="term" value="C:plasma membrane"/>
    <property type="evidence" value="ECO:0007669"/>
    <property type="project" value="TreeGrafter"/>
</dbReference>
<keyword evidence="1" id="KW-0812">Transmembrane</keyword>
<feature type="transmembrane region" description="Helical" evidence="1">
    <location>
        <begin position="197"/>
        <end position="216"/>
    </location>
</feature>
<evidence type="ECO:0000313" key="3">
    <source>
        <dbReference type="Proteomes" id="UP000001883"/>
    </source>
</evidence>
<dbReference type="AlphaFoldDB" id="D2NSQ7"/>
<feature type="transmembrane region" description="Helical" evidence="1">
    <location>
        <begin position="134"/>
        <end position="153"/>
    </location>
</feature>
<name>D2NSQ7_ROTMD</name>
<reference evidence="2 3" key="3">
    <citation type="journal article" date="2010" name="Sequencing">
        <title>Complete Genome Sequence of Rothia mucilaginosa DY-18: A Clinical Isolate with Dense Meshwork-Like Structures from a Persistent Apical Periodontitis Lesion.</title>
        <authorList>
            <person name="Yamane K."/>
            <person name="Nambu T."/>
            <person name="Yamanaka T."/>
            <person name="Mashimo C."/>
            <person name="Sugimori C."/>
            <person name="Leung K.-P."/>
            <person name="Fukushima H."/>
        </authorList>
    </citation>
    <scope>NUCLEOTIDE SEQUENCE [LARGE SCALE GENOMIC DNA]</scope>
    <source>
        <strain evidence="2 3">DY-18</strain>
    </source>
</reference>
<organism evidence="2 3">
    <name type="scientific">Rothia mucilaginosa (strain DY-18)</name>
    <name type="common">Stomatococcus mucilaginosus</name>
    <dbReference type="NCBI Taxonomy" id="680646"/>
    <lineage>
        <taxon>Bacteria</taxon>
        <taxon>Bacillati</taxon>
        <taxon>Actinomycetota</taxon>
        <taxon>Actinomycetes</taxon>
        <taxon>Micrococcales</taxon>
        <taxon>Micrococcaceae</taxon>
        <taxon>Rothia</taxon>
    </lineage>
</organism>
<feature type="transmembrane region" description="Helical" evidence="1">
    <location>
        <begin position="76"/>
        <end position="96"/>
    </location>
</feature>
<evidence type="ECO:0000313" key="2">
    <source>
        <dbReference type="EMBL" id="BAI64683.1"/>
    </source>
</evidence>
<evidence type="ECO:0000256" key="1">
    <source>
        <dbReference type="SAM" id="Phobius"/>
    </source>
</evidence>
<dbReference type="STRING" id="680646.RMDY18_08510"/>
<reference evidence="2 3" key="2">
    <citation type="journal article" date="2010" name="J Osaka Dent Univ">
        <title>Isolation and identification of Rothia mucilaginosa from persistent apical periodontitis lesions.</title>
        <authorList>
            <person name="Yamane K."/>
            <person name="Yoshida M."/>
            <person name="Fujihira T."/>
            <person name="Baba T."/>
            <person name="Tsuji N."/>
            <person name="Hayashi H."/>
            <person name="Sugimori C."/>
            <person name="Yamanaka T."/>
            <person name="Mashimo C."/>
            <person name="Nambu T."/>
            <person name="Kawai H."/>
            <person name="Fukushima H."/>
        </authorList>
    </citation>
    <scope>NUCLEOTIDE SEQUENCE [LARGE SCALE GENOMIC DNA]</scope>
    <source>
        <strain evidence="2 3">DY-18</strain>
    </source>
</reference>
<dbReference type="Pfam" id="PF03729">
    <property type="entry name" value="DUF308"/>
    <property type="match status" value="2"/>
</dbReference>